<comment type="caution">
    <text evidence="3">The sequence shown here is derived from an EMBL/GenBank/DDBJ whole genome shotgun (WGS) entry which is preliminary data.</text>
</comment>
<protein>
    <submittedName>
        <fullName evidence="3">Uncharacterized protein</fullName>
    </submittedName>
</protein>
<keyword evidence="2" id="KW-1133">Transmembrane helix</keyword>
<keyword evidence="2" id="KW-0812">Transmembrane</keyword>
<dbReference type="Proteomes" id="UP001562425">
    <property type="component" value="Unassembled WGS sequence"/>
</dbReference>
<keyword evidence="4" id="KW-1185">Reference proteome</keyword>
<evidence type="ECO:0000313" key="4">
    <source>
        <dbReference type="Proteomes" id="UP001562425"/>
    </source>
</evidence>
<feature type="compositionally biased region" description="Polar residues" evidence="1">
    <location>
        <begin position="1"/>
        <end position="15"/>
    </location>
</feature>
<reference evidence="3 4" key="1">
    <citation type="submission" date="2024-05" db="EMBL/GenBank/DDBJ databases">
        <title>Culex pipiens pipiens assembly and annotation.</title>
        <authorList>
            <person name="Alout H."/>
            <person name="Durand T."/>
        </authorList>
    </citation>
    <scope>NUCLEOTIDE SEQUENCE [LARGE SCALE GENOMIC DNA]</scope>
    <source>
        <strain evidence="3">HA-2024</strain>
        <tissue evidence="3">Whole body</tissue>
    </source>
</reference>
<feature type="region of interest" description="Disordered" evidence="1">
    <location>
        <begin position="130"/>
        <end position="175"/>
    </location>
</feature>
<accession>A0ABD1DUV8</accession>
<dbReference type="EMBL" id="JBEHCU010001440">
    <property type="protein sequence ID" value="KAL1403525.1"/>
    <property type="molecule type" value="Genomic_DNA"/>
</dbReference>
<evidence type="ECO:0000256" key="2">
    <source>
        <dbReference type="SAM" id="Phobius"/>
    </source>
</evidence>
<feature type="region of interest" description="Disordered" evidence="1">
    <location>
        <begin position="1"/>
        <end position="37"/>
    </location>
</feature>
<feature type="compositionally biased region" description="Basic and acidic residues" evidence="1">
    <location>
        <begin position="146"/>
        <end position="166"/>
    </location>
</feature>
<proteinExistence type="predicted"/>
<keyword evidence="2" id="KW-0472">Membrane</keyword>
<gene>
    <name evidence="3" type="ORF">pipiens_005647</name>
</gene>
<organism evidence="3 4">
    <name type="scientific">Culex pipiens pipiens</name>
    <name type="common">Northern house mosquito</name>
    <dbReference type="NCBI Taxonomy" id="38569"/>
    <lineage>
        <taxon>Eukaryota</taxon>
        <taxon>Metazoa</taxon>
        <taxon>Ecdysozoa</taxon>
        <taxon>Arthropoda</taxon>
        <taxon>Hexapoda</taxon>
        <taxon>Insecta</taxon>
        <taxon>Pterygota</taxon>
        <taxon>Neoptera</taxon>
        <taxon>Endopterygota</taxon>
        <taxon>Diptera</taxon>
        <taxon>Nematocera</taxon>
        <taxon>Culicoidea</taxon>
        <taxon>Culicidae</taxon>
        <taxon>Culicinae</taxon>
        <taxon>Culicini</taxon>
        <taxon>Culex</taxon>
        <taxon>Culex</taxon>
    </lineage>
</organism>
<evidence type="ECO:0000313" key="3">
    <source>
        <dbReference type="EMBL" id="KAL1403525.1"/>
    </source>
</evidence>
<dbReference type="AlphaFoldDB" id="A0ABD1DUV8"/>
<name>A0ABD1DUV8_CULPP</name>
<evidence type="ECO:0000256" key="1">
    <source>
        <dbReference type="SAM" id="MobiDB-lite"/>
    </source>
</evidence>
<sequence>MVTTRNDSIELTASTAPPPPEERYLNGSKTSVKSSRSKRSRKRCCTLVVLLLVAIGAGTMLLYEYLQGWHPAEGNGGLQPEVARSSFRLPGIGGRDPKMIDSNKEVSSSSTTEVIIASSTKGVIFIDSTTEGKPRINGSTEEDEDYARSDEDDTERKGSGDGRGDDEVGAMSAKRNQKWVKHYNYQASCGRDYRELLDQLVERS</sequence>
<feature type="transmembrane region" description="Helical" evidence="2">
    <location>
        <begin position="44"/>
        <end position="63"/>
    </location>
</feature>